<evidence type="ECO:0000259" key="11">
    <source>
        <dbReference type="Pfam" id="PF08543"/>
    </source>
</evidence>
<accession>A0A5C8I3E7</accession>
<evidence type="ECO:0000256" key="1">
    <source>
        <dbReference type="ARBA" id="ARBA00000151"/>
    </source>
</evidence>
<dbReference type="GO" id="GO:0008972">
    <property type="term" value="F:phosphomethylpyrimidine kinase activity"/>
    <property type="evidence" value="ECO:0007669"/>
    <property type="project" value="UniProtKB-EC"/>
</dbReference>
<dbReference type="GO" id="GO:0005524">
    <property type="term" value="F:ATP binding"/>
    <property type="evidence" value="ECO:0007669"/>
    <property type="project" value="UniProtKB-KW"/>
</dbReference>
<dbReference type="GO" id="GO:0009229">
    <property type="term" value="P:thiamine diphosphate biosynthetic process"/>
    <property type="evidence" value="ECO:0007669"/>
    <property type="project" value="UniProtKB-UniPathway"/>
</dbReference>
<dbReference type="InterPro" id="IPR016084">
    <property type="entry name" value="Haem_Oase-like_multi-hlx"/>
</dbReference>
<dbReference type="FunFam" id="3.40.1190.20:FF:000003">
    <property type="entry name" value="Phosphomethylpyrimidine kinase ThiD"/>
    <property type="match status" value="1"/>
</dbReference>
<name>A0A5C8I3E7_9MICO</name>
<organism evidence="12 13">
    <name type="scientific">Microbacterium hatanonis</name>
    <dbReference type="NCBI Taxonomy" id="404366"/>
    <lineage>
        <taxon>Bacteria</taxon>
        <taxon>Bacillati</taxon>
        <taxon>Actinomycetota</taxon>
        <taxon>Actinomycetes</taxon>
        <taxon>Micrococcales</taxon>
        <taxon>Microbacteriaceae</taxon>
        <taxon>Microbacterium</taxon>
    </lineage>
</organism>
<evidence type="ECO:0000259" key="10">
    <source>
        <dbReference type="Pfam" id="PF03070"/>
    </source>
</evidence>
<dbReference type="NCBIfam" id="TIGR00097">
    <property type="entry name" value="HMP-P_kinase"/>
    <property type="match status" value="1"/>
</dbReference>
<dbReference type="PANTHER" id="PTHR20858:SF17">
    <property type="entry name" value="HYDROXYMETHYLPYRIMIDINE_PHOSPHOMETHYLPYRIMIDINE KINASE THI20-RELATED"/>
    <property type="match status" value="1"/>
</dbReference>
<comment type="catalytic activity">
    <reaction evidence="1">
        <text>4-amino-5-hydroxymethyl-2-methylpyrimidine + ATP = 4-amino-2-methyl-5-(phosphooxymethyl)pyrimidine + ADP + H(+)</text>
        <dbReference type="Rhea" id="RHEA:23096"/>
        <dbReference type="ChEBI" id="CHEBI:15378"/>
        <dbReference type="ChEBI" id="CHEBI:16892"/>
        <dbReference type="ChEBI" id="CHEBI:30616"/>
        <dbReference type="ChEBI" id="CHEBI:58354"/>
        <dbReference type="ChEBI" id="CHEBI:456216"/>
        <dbReference type="EC" id="2.7.1.49"/>
    </reaction>
</comment>
<evidence type="ECO:0000256" key="4">
    <source>
        <dbReference type="ARBA" id="ARBA00004769"/>
    </source>
</evidence>
<dbReference type="UniPathway" id="UPA00060">
    <property type="reaction ID" value="UER00138"/>
</dbReference>
<dbReference type="PANTHER" id="PTHR20858">
    <property type="entry name" value="PHOSPHOMETHYLPYRIMIDINE KINASE"/>
    <property type="match status" value="1"/>
</dbReference>
<dbReference type="NCBIfam" id="NF011301">
    <property type="entry name" value="PRK14713.1"/>
    <property type="match status" value="1"/>
</dbReference>
<dbReference type="AlphaFoldDB" id="A0A5C8I3E7"/>
<dbReference type="InterPro" id="IPR013749">
    <property type="entry name" value="PM/HMP-P_kinase-1"/>
</dbReference>
<comment type="function">
    <text evidence="3">Catalyzes the phosphorylation of hydroxymethylpyrimidine phosphate (HMP-P) to HMP-PP, and of HMP to HMP-P.</text>
</comment>
<keyword evidence="5" id="KW-0808">Transferase</keyword>
<dbReference type="Pfam" id="PF08543">
    <property type="entry name" value="Phos_pyr_kin"/>
    <property type="match status" value="1"/>
</dbReference>
<dbReference type="GO" id="GO:0008902">
    <property type="term" value="F:hydroxymethylpyrimidine kinase activity"/>
    <property type="evidence" value="ECO:0007669"/>
    <property type="project" value="UniProtKB-EC"/>
</dbReference>
<dbReference type="Gene3D" id="1.20.910.10">
    <property type="entry name" value="Heme oxygenase-like"/>
    <property type="match status" value="1"/>
</dbReference>
<dbReference type="CDD" id="cd19365">
    <property type="entry name" value="TenA_C-like"/>
    <property type="match status" value="1"/>
</dbReference>
<evidence type="ECO:0000313" key="12">
    <source>
        <dbReference type="EMBL" id="TXK12554.1"/>
    </source>
</evidence>
<dbReference type="Gene3D" id="3.40.1190.20">
    <property type="match status" value="1"/>
</dbReference>
<comment type="pathway">
    <text evidence="4">Cofactor biosynthesis; thiamine diphosphate biosynthesis; 4-amino-2-methyl-5-diphosphomethylpyrimidine from 5-amino-1-(5-phospho-D-ribosyl)imidazole: step 3/3.</text>
</comment>
<keyword evidence="13" id="KW-1185">Reference proteome</keyword>
<keyword evidence="7 12" id="KW-0418">Kinase</keyword>
<evidence type="ECO:0000256" key="5">
    <source>
        <dbReference type="ARBA" id="ARBA00022679"/>
    </source>
</evidence>
<sequence length="493" mass="52426">MSAVVPRVLSIAGTDPTGGAGVQADLKSIAANGGYGMAAVTALVAQNTHGVRSVYRPPTSFLAEQLHAVSDDVSIDAVKIGMLADVEVIETVREWLAAARPPVVVLDPVMVSTSGHRLLDPGAEEALRLLLPDADLVTPNVPELAILLDREPASDGDAVVDQAQELARRHGVRVLAKGGHLEGPDLRDALVEPDGRVSDYRSPRIETRNTHGTGCSLSSAIATRRGAGATWSDATDLALRWLSESIRHGSALDVGGGHGPVSHFAGLWARGGLDTMPSPDEIADEWWRSTAGVRDAIDGLDFIRSLGDGTLDRRAFAWYLAQDALYLREYSRVLAQASRLAPTPREQTFWITGAHAAVATEMALHEQWLGLGEGVPAQASPTTTAYLDHLGAAADSGDYERLVAAVLPCYWLYHDVGSRLHPLGVEGHPYRDWLDTYAAPEFAEATRTAIGIVTAAAAGAAPLRRAVMAEAFRASAAHELAFWRAPLDAVAAR</sequence>
<dbReference type="SUPFAM" id="SSF48613">
    <property type="entry name" value="Heme oxygenase-like"/>
    <property type="match status" value="1"/>
</dbReference>
<evidence type="ECO:0000256" key="9">
    <source>
        <dbReference type="ARBA" id="ARBA00022977"/>
    </source>
</evidence>
<evidence type="ECO:0000256" key="6">
    <source>
        <dbReference type="ARBA" id="ARBA00022741"/>
    </source>
</evidence>
<dbReference type="RefSeq" id="WP_147893275.1">
    <property type="nucleotide sequence ID" value="NZ_BAAANR010000001.1"/>
</dbReference>
<comment type="catalytic activity">
    <reaction evidence="2">
        <text>4-amino-2-methyl-5-(phosphooxymethyl)pyrimidine + ATP = 4-amino-2-methyl-5-(diphosphooxymethyl)pyrimidine + ADP</text>
        <dbReference type="Rhea" id="RHEA:19893"/>
        <dbReference type="ChEBI" id="CHEBI:30616"/>
        <dbReference type="ChEBI" id="CHEBI:57841"/>
        <dbReference type="ChEBI" id="CHEBI:58354"/>
        <dbReference type="ChEBI" id="CHEBI:456216"/>
        <dbReference type="EC" id="2.7.4.7"/>
    </reaction>
</comment>
<evidence type="ECO:0000313" key="13">
    <source>
        <dbReference type="Proteomes" id="UP000321034"/>
    </source>
</evidence>
<keyword evidence="9" id="KW-0784">Thiamine biosynthesis</keyword>
<dbReference type="Pfam" id="PF03070">
    <property type="entry name" value="TENA_THI-4"/>
    <property type="match status" value="1"/>
</dbReference>
<dbReference type="InterPro" id="IPR029056">
    <property type="entry name" value="Ribokinase-like"/>
</dbReference>
<dbReference type="InterPro" id="IPR004399">
    <property type="entry name" value="HMP/HMP-P_kinase_dom"/>
</dbReference>
<dbReference type="CDD" id="cd01169">
    <property type="entry name" value="HMPP_kinase"/>
    <property type="match status" value="1"/>
</dbReference>
<dbReference type="GO" id="GO:0009228">
    <property type="term" value="P:thiamine biosynthetic process"/>
    <property type="evidence" value="ECO:0007669"/>
    <property type="project" value="UniProtKB-KW"/>
</dbReference>
<feature type="domain" description="Pyridoxamine kinase/Phosphomethylpyrimidine kinase" evidence="11">
    <location>
        <begin position="15"/>
        <end position="261"/>
    </location>
</feature>
<gene>
    <name evidence="12" type="ORF">FVP77_03520</name>
</gene>
<dbReference type="InterPro" id="IPR004305">
    <property type="entry name" value="Thiaminase-2/PQQC"/>
</dbReference>
<keyword evidence="6" id="KW-0547">Nucleotide-binding</keyword>
<dbReference type="EMBL" id="VRSV01000001">
    <property type="protein sequence ID" value="TXK12554.1"/>
    <property type="molecule type" value="Genomic_DNA"/>
</dbReference>
<dbReference type="Proteomes" id="UP000321034">
    <property type="component" value="Unassembled WGS sequence"/>
</dbReference>
<dbReference type="OrthoDB" id="34166at2"/>
<proteinExistence type="predicted"/>
<keyword evidence="8" id="KW-0067">ATP-binding</keyword>
<evidence type="ECO:0000256" key="8">
    <source>
        <dbReference type="ARBA" id="ARBA00022840"/>
    </source>
</evidence>
<dbReference type="GO" id="GO:0005829">
    <property type="term" value="C:cytosol"/>
    <property type="evidence" value="ECO:0007669"/>
    <property type="project" value="TreeGrafter"/>
</dbReference>
<feature type="domain" description="Thiaminase-2/PQQC" evidence="10">
    <location>
        <begin position="302"/>
        <end position="487"/>
    </location>
</feature>
<evidence type="ECO:0000256" key="7">
    <source>
        <dbReference type="ARBA" id="ARBA00022777"/>
    </source>
</evidence>
<protein>
    <submittedName>
        <fullName evidence="12">Bifunctional hydroxymethylpyrimidine kinase/phosphomethylpyrimidine kinase</fullName>
    </submittedName>
</protein>
<dbReference type="SUPFAM" id="SSF53613">
    <property type="entry name" value="Ribokinase-like"/>
    <property type="match status" value="1"/>
</dbReference>
<comment type="caution">
    <text evidence="12">The sequence shown here is derived from an EMBL/GenBank/DDBJ whole genome shotgun (WGS) entry which is preliminary data.</text>
</comment>
<evidence type="ECO:0000256" key="3">
    <source>
        <dbReference type="ARBA" id="ARBA00003848"/>
    </source>
</evidence>
<evidence type="ECO:0000256" key="2">
    <source>
        <dbReference type="ARBA" id="ARBA00000565"/>
    </source>
</evidence>
<reference evidence="12 13" key="1">
    <citation type="submission" date="2019-08" db="EMBL/GenBank/DDBJ databases">
        <authorList>
            <person name="Dong K."/>
        </authorList>
    </citation>
    <scope>NUCLEOTIDE SEQUENCE [LARGE SCALE GENOMIC DNA]</scope>
    <source>
        <strain evidence="12 13">JCM14558</strain>
    </source>
</reference>